<evidence type="ECO:0000313" key="1">
    <source>
        <dbReference type="EMBL" id="VDD85249.1"/>
    </source>
</evidence>
<dbReference type="EMBL" id="UXUI01000489">
    <property type="protein sequence ID" value="VDD85249.1"/>
    <property type="molecule type" value="Genomic_DNA"/>
</dbReference>
<gene>
    <name evidence="1" type="ORF">EVEC_LOCUS392</name>
</gene>
<evidence type="ECO:0000313" key="2">
    <source>
        <dbReference type="Proteomes" id="UP000274131"/>
    </source>
</evidence>
<protein>
    <submittedName>
        <fullName evidence="1 3">Uncharacterized protein</fullName>
    </submittedName>
</protein>
<reference evidence="3" key="1">
    <citation type="submission" date="2017-02" db="UniProtKB">
        <authorList>
            <consortium name="WormBaseParasite"/>
        </authorList>
    </citation>
    <scope>IDENTIFICATION</scope>
</reference>
<dbReference type="WBParaSite" id="EVEC_0000058601-mRNA-1">
    <property type="protein sequence ID" value="EVEC_0000058601-mRNA-1"/>
    <property type="gene ID" value="EVEC_0000058601"/>
</dbReference>
<organism evidence="3">
    <name type="scientific">Enterobius vermicularis</name>
    <name type="common">Human pinworm</name>
    <dbReference type="NCBI Taxonomy" id="51028"/>
    <lineage>
        <taxon>Eukaryota</taxon>
        <taxon>Metazoa</taxon>
        <taxon>Ecdysozoa</taxon>
        <taxon>Nematoda</taxon>
        <taxon>Chromadorea</taxon>
        <taxon>Rhabditida</taxon>
        <taxon>Spirurina</taxon>
        <taxon>Oxyuridomorpha</taxon>
        <taxon>Oxyuroidea</taxon>
        <taxon>Oxyuridae</taxon>
        <taxon>Enterobius</taxon>
    </lineage>
</organism>
<proteinExistence type="predicted"/>
<dbReference type="Proteomes" id="UP000274131">
    <property type="component" value="Unassembled WGS sequence"/>
</dbReference>
<name>A0A0N4UTH7_ENTVE</name>
<sequence length="149" mass="15994">MTATGSVPVTFAQPMAQYCTTPNGVQQFTQMSQPLTPFDASGQSVAVLAPVTQAIPQAVAAPPSTGQQRYDEVQMAWQNTPNSEVRHSSTPRRSPVKSLVPLTNRFSQMSVQSHQHYVPVVPSSSCFQNIVDRKDGHSTGSPDAGTLIP</sequence>
<accession>A0A0N4UTH7</accession>
<dbReference type="AlphaFoldDB" id="A0A0N4UTH7"/>
<evidence type="ECO:0000313" key="3">
    <source>
        <dbReference type="WBParaSite" id="EVEC_0000058601-mRNA-1"/>
    </source>
</evidence>
<keyword evidence="2" id="KW-1185">Reference proteome</keyword>
<reference evidence="1 2" key="2">
    <citation type="submission" date="2018-10" db="EMBL/GenBank/DDBJ databases">
        <authorList>
            <consortium name="Pathogen Informatics"/>
        </authorList>
    </citation>
    <scope>NUCLEOTIDE SEQUENCE [LARGE SCALE GENOMIC DNA]</scope>
</reference>